<gene>
    <name evidence="6" type="ORF">RCC_05523</name>
</gene>
<dbReference type="InterPro" id="IPR007867">
    <property type="entry name" value="GMC_OxRtase_C"/>
</dbReference>
<evidence type="ECO:0000259" key="5">
    <source>
        <dbReference type="Pfam" id="PF05199"/>
    </source>
</evidence>
<keyword evidence="2" id="KW-0274">FAD</keyword>
<comment type="similarity">
    <text evidence="1">Belongs to the GMC oxidoreductase family.</text>
</comment>
<feature type="signal peptide" evidence="3">
    <location>
        <begin position="1"/>
        <end position="17"/>
    </location>
</feature>
<organism evidence="6 7">
    <name type="scientific">Ramularia collo-cygni</name>
    <dbReference type="NCBI Taxonomy" id="112498"/>
    <lineage>
        <taxon>Eukaryota</taxon>
        <taxon>Fungi</taxon>
        <taxon>Dikarya</taxon>
        <taxon>Ascomycota</taxon>
        <taxon>Pezizomycotina</taxon>
        <taxon>Dothideomycetes</taxon>
        <taxon>Dothideomycetidae</taxon>
        <taxon>Mycosphaerellales</taxon>
        <taxon>Mycosphaerellaceae</taxon>
        <taxon>Ramularia</taxon>
    </lineage>
</organism>
<keyword evidence="3" id="KW-0732">Signal</keyword>
<evidence type="ECO:0000313" key="7">
    <source>
        <dbReference type="Proteomes" id="UP000225277"/>
    </source>
</evidence>
<dbReference type="PANTHER" id="PTHR11552:SF80">
    <property type="entry name" value="GMC OXIDOREDUCTASE"/>
    <property type="match status" value="1"/>
</dbReference>
<dbReference type="SUPFAM" id="SSF54373">
    <property type="entry name" value="FAD-linked reductases, C-terminal domain"/>
    <property type="match status" value="1"/>
</dbReference>
<dbReference type="GO" id="GO:0016614">
    <property type="term" value="F:oxidoreductase activity, acting on CH-OH group of donors"/>
    <property type="evidence" value="ECO:0007669"/>
    <property type="project" value="InterPro"/>
</dbReference>
<evidence type="ECO:0000256" key="3">
    <source>
        <dbReference type="SAM" id="SignalP"/>
    </source>
</evidence>
<dbReference type="OrthoDB" id="269227at2759"/>
<evidence type="ECO:0000313" key="6">
    <source>
        <dbReference type="EMBL" id="CZT19671.1"/>
    </source>
</evidence>
<feature type="chain" id="PRO_5013575313" evidence="3">
    <location>
        <begin position="18"/>
        <end position="634"/>
    </location>
</feature>
<name>A0A2D3UTD6_9PEZI</name>
<sequence length="634" mass="68678">MGLKSLFSLGLLSLAAAAPAAEPRQETQYEYIVVGSGAGGGPLASRLAREGHSTLLIEAGDDQSSNPNTTIPIFQTLVSGDPAIRWDYYVSHYQDQQQAVKDPKYSYDTPNGEYTGLTPPAGATPKGVLYPRAGTLGGCVTHNALIFITAHDSDWDDIASLTGDASWLSRNMGKYLDKVYEWQPVNPTDPSILLKDPQLVRQLAGGAGVISPGLNPLRPYVGLGNALLNDPNARVAGRDSTEGFYPIPLIAEGGARKSVREHILDTVAQGFPLTIKTNTYVTKVIFDKSGDTPKATGVEYLEGSYLYRASPRSGGSQGKPGSVNATKEIILAGGTYNTVQMLKLSGIGPKDELKSFDIPVLVDLPGVGTNMQDRYEIGLNVQHKEDFPILKGCTLDAKDHDECYKQWMNGAPVLAQRGAYATDGLAATMVAHSDYADNADVDMFIFGSPANFTGYFPQWYDHIIDKHNFFSWYTLKAHTRNNAGTVKLRSKDPLDVPQIEFNYFSSPGSDKDLASMVQALKMSRQALDKYNNEASLALIPGSKFEEFFPGPKVQTDAQLAEYIKDRTWGHHASCSAPIGADGDKNAVLDSKFRVRGVNGLRVVDASVFPKIPGVFIQAPIFVMSEKAADTILHG</sequence>
<dbReference type="RefSeq" id="XP_023626561.1">
    <property type="nucleotide sequence ID" value="XM_023770793.1"/>
</dbReference>
<dbReference type="Pfam" id="PF00732">
    <property type="entry name" value="GMC_oxred_N"/>
    <property type="match status" value="1"/>
</dbReference>
<dbReference type="GeneID" id="35600681"/>
<protein>
    <submittedName>
        <fullName evidence="6">Related to choline dehydrogenase</fullName>
    </submittedName>
</protein>
<dbReference type="PIRSF" id="PIRSF000137">
    <property type="entry name" value="Alcohol_oxidase"/>
    <property type="match status" value="1"/>
</dbReference>
<evidence type="ECO:0000259" key="4">
    <source>
        <dbReference type="Pfam" id="PF00732"/>
    </source>
</evidence>
<reference evidence="6 7" key="1">
    <citation type="submission" date="2016-03" db="EMBL/GenBank/DDBJ databases">
        <authorList>
            <person name="Ploux O."/>
        </authorList>
    </citation>
    <scope>NUCLEOTIDE SEQUENCE [LARGE SCALE GENOMIC DNA]</scope>
    <source>
        <strain evidence="6 7">URUG2</strain>
    </source>
</reference>
<dbReference type="Pfam" id="PF05199">
    <property type="entry name" value="GMC_oxred_C"/>
    <property type="match status" value="1"/>
</dbReference>
<keyword evidence="2" id="KW-0285">Flavoprotein</keyword>
<comment type="cofactor">
    <cofactor evidence="2">
        <name>FAD</name>
        <dbReference type="ChEBI" id="CHEBI:57692"/>
    </cofactor>
</comment>
<proteinExistence type="inferred from homology"/>
<dbReference type="InterPro" id="IPR036188">
    <property type="entry name" value="FAD/NAD-bd_sf"/>
</dbReference>
<dbReference type="AlphaFoldDB" id="A0A2D3UTD6"/>
<dbReference type="PANTHER" id="PTHR11552">
    <property type="entry name" value="GLUCOSE-METHANOL-CHOLINE GMC OXIDOREDUCTASE"/>
    <property type="match status" value="1"/>
</dbReference>
<evidence type="ECO:0000256" key="1">
    <source>
        <dbReference type="ARBA" id="ARBA00010790"/>
    </source>
</evidence>
<feature type="binding site" evidence="2">
    <location>
        <position position="281"/>
    </location>
    <ligand>
        <name>FAD</name>
        <dbReference type="ChEBI" id="CHEBI:57692"/>
    </ligand>
</feature>
<dbReference type="InterPro" id="IPR000172">
    <property type="entry name" value="GMC_OxRdtase_N"/>
</dbReference>
<dbReference type="Gene3D" id="3.30.560.10">
    <property type="entry name" value="Glucose Oxidase, domain 3"/>
    <property type="match status" value="1"/>
</dbReference>
<dbReference type="EMBL" id="FJUY01000007">
    <property type="protein sequence ID" value="CZT19671.1"/>
    <property type="molecule type" value="Genomic_DNA"/>
</dbReference>
<dbReference type="Proteomes" id="UP000225277">
    <property type="component" value="Unassembled WGS sequence"/>
</dbReference>
<keyword evidence="7" id="KW-1185">Reference proteome</keyword>
<feature type="domain" description="Glucose-methanol-choline oxidoreductase N-terminal" evidence="4">
    <location>
        <begin position="128"/>
        <end position="375"/>
    </location>
</feature>
<dbReference type="STRING" id="112498.A0A2D3UTD6"/>
<evidence type="ECO:0000256" key="2">
    <source>
        <dbReference type="PIRSR" id="PIRSR000137-2"/>
    </source>
</evidence>
<accession>A0A2D3UTD6</accession>
<dbReference type="SUPFAM" id="SSF51905">
    <property type="entry name" value="FAD/NAD(P)-binding domain"/>
    <property type="match status" value="1"/>
</dbReference>
<dbReference type="GO" id="GO:0050660">
    <property type="term" value="F:flavin adenine dinucleotide binding"/>
    <property type="evidence" value="ECO:0007669"/>
    <property type="project" value="InterPro"/>
</dbReference>
<dbReference type="Gene3D" id="3.50.50.60">
    <property type="entry name" value="FAD/NAD(P)-binding domain"/>
    <property type="match status" value="1"/>
</dbReference>
<feature type="domain" description="Glucose-methanol-choline oxidoreductase C-terminal" evidence="5">
    <location>
        <begin position="482"/>
        <end position="622"/>
    </location>
</feature>
<dbReference type="InterPro" id="IPR012132">
    <property type="entry name" value="GMC_OxRdtase"/>
</dbReference>